<evidence type="ECO:0000313" key="2">
    <source>
        <dbReference type="EMBL" id="KAK1329596.1"/>
    </source>
</evidence>
<sequence>MAAAAPRRPAEDRVTFDDVAVYFSRKEWGLLDESQRRLYRDVMLENLALASSLGPCCGAEDAAAPCETACFCRSVTVQPLQGSSVFPEDPLL</sequence>
<dbReference type="Pfam" id="PF01352">
    <property type="entry name" value="KRAB"/>
    <property type="match status" value="1"/>
</dbReference>
<dbReference type="Proteomes" id="UP001177744">
    <property type="component" value="Unassembled WGS sequence"/>
</dbReference>
<gene>
    <name evidence="2" type="ORF">QTO34_009778</name>
</gene>
<comment type="caution">
    <text evidence="2">The sequence shown here is derived from an EMBL/GenBank/DDBJ whole genome shotgun (WGS) entry which is preliminary data.</text>
</comment>
<dbReference type="EMBL" id="JAULJE010000021">
    <property type="protein sequence ID" value="KAK1329596.1"/>
    <property type="molecule type" value="Genomic_DNA"/>
</dbReference>
<keyword evidence="3" id="KW-1185">Reference proteome</keyword>
<dbReference type="PANTHER" id="PTHR23232:SF133">
    <property type="entry name" value="RIKEN CDNA 1700020N01 GENE"/>
    <property type="match status" value="1"/>
</dbReference>
<dbReference type="GO" id="GO:0006355">
    <property type="term" value="P:regulation of DNA-templated transcription"/>
    <property type="evidence" value="ECO:0007669"/>
    <property type="project" value="InterPro"/>
</dbReference>
<dbReference type="SUPFAM" id="SSF109640">
    <property type="entry name" value="KRAB domain (Kruppel-associated box)"/>
    <property type="match status" value="1"/>
</dbReference>
<proteinExistence type="predicted"/>
<evidence type="ECO:0000313" key="3">
    <source>
        <dbReference type="Proteomes" id="UP001177744"/>
    </source>
</evidence>
<protein>
    <recommendedName>
        <fullName evidence="1">KRAB domain-containing protein</fullName>
    </recommendedName>
</protein>
<accession>A0AA40LDN3</accession>
<dbReference type="InterPro" id="IPR050169">
    <property type="entry name" value="Krueppel_C2H2_ZnF"/>
</dbReference>
<dbReference type="Gene3D" id="6.10.140.140">
    <property type="match status" value="1"/>
</dbReference>
<dbReference type="InterPro" id="IPR036051">
    <property type="entry name" value="KRAB_dom_sf"/>
</dbReference>
<dbReference type="CDD" id="cd07765">
    <property type="entry name" value="KRAB_A-box"/>
    <property type="match status" value="1"/>
</dbReference>
<dbReference type="PROSITE" id="PS50805">
    <property type="entry name" value="KRAB"/>
    <property type="match status" value="1"/>
</dbReference>
<dbReference type="AlphaFoldDB" id="A0AA40LDN3"/>
<dbReference type="SMART" id="SM00349">
    <property type="entry name" value="KRAB"/>
    <property type="match status" value="1"/>
</dbReference>
<organism evidence="2 3">
    <name type="scientific">Cnephaeus nilssonii</name>
    <name type="common">Northern bat</name>
    <name type="synonym">Eptesicus nilssonii</name>
    <dbReference type="NCBI Taxonomy" id="3371016"/>
    <lineage>
        <taxon>Eukaryota</taxon>
        <taxon>Metazoa</taxon>
        <taxon>Chordata</taxon>
        <taxon>Craniata</taxon>
        <taxon>Vertebrata</taxon>
        <taxon>Euteleostomi</taxon>
        <taxon>Mammalia</taxon>
        <taxon>Eutheria</taxon>
        <taxon>Laurasiatheria</taxon>
        <taxon>Chiroptera</taxon>
        <taxon>Yangochiroptera</taxon>
        <taxon>Vespertilionidae</taxon>
        <taxon>Cnephaeus</taxon>
    </lineage>
</organism>
<evidence type="ECO:0000259" key="1">
    <source>
        <dbReference type="PROSITE" id="PS50805"/>
    </source>
</evidence>
<dbReference type="PANTHER" id="PTHR23232">
    <property type="entry name" value="KRAB DOMAIN C2H2 ZINC FINGER"/>
    <property type="match status" value="1"/>
</dbReference>
<dbReference type="InterPro" id="IPR001909">
    <property type="entry name" value="KRAB"/>
</dbReference>
<reference evidence="2" key="1">
    <citation type="submission" date="2023-06" db="EMBL/GenBank/DDBJ databases">
        <title>Reference genome for the Northern bat (Eptesicus nilssonii), a most northern bat species.</title>
        <authorList>
            <person name="Laine V.N."/>
            <person name="Pulliainen A.T."/>
            <person name="Lilley T.M."/>
        </authorList>
    </citation>
    <scope>NUCLEOTIDE SEQUENCE</scope>
    <source>
        <strain evidence="2">BLF_Eptnil</strain>
        <tissue evidence="2">Kidney</tissue>
    </source>
</reference>
<name>A0AA40LDN3_CNENI</name>
<feature type="domain" description="KRAB" evidence="1">
    <location>
        <begin position="14"/>
        <end position="92"/>
    </location>
</feature>